<dbReference type="Pfam" id="PF21743">
    <property type="entry name" value="PTM_DIR17_Tudor"/>
    <property type="match status" value="1"/>
</dbReference>
<protein>
    <recommendedName>
        <fullName evidence="1">PTM/DIR17-like Tudor domain-containing protein</fullName>
    </recommendedName>
</protein>
<comment type="caution">
    <text evidence="2">The sequence shown here is derived from an EMBL/GenBank/DDBJ whole genome shotgun (WGS) entry which is preliminary data.</text>
</comment>
<accession>A0AAE0G9Z9</accession>
<keyword evidence="3" id="KW-1185">Reference proteome</keyword>
<feature type="non-terminal residue" evidence="2">
    <location>
        <position position="239"/>
    </location>
</feature>
<name>A0AAE0G9Z9_9CHLO</name>
<feature type="domain" description="PTM/DIR17-like Tudor" evidence="1">
    <location>
        <begin position="57"/>
        <end position="108"/>
    </location>
</feature>
<gene>
    <name evidence="2" type="ORF">CYMTET_17607</name>
</gene>
<dbReference type="EMBL" id="LGRX02007867">
    <property type="protein sequence ID" value="KAK3274194.1"/>
    <property type="molecule type" value="Genomic_DNA"/>
</dbReference>
<evidence type="ECO:0000313" key="3">
    <source>
        <dbReference type="Proteomes" id="UP001190700"/>
    </source>
</evidence>
<organism evidence="2 3">
    <name type="scientific">Cymbomonas tetramitiformis</name>
    <dbReference type="NCBI Taxonomy" id="36881"/>
    <lineage>
        <taxon>Eukaryota</taxon>
        <taxon>Viridiplantae</taxon>
        <taxon>Chlorophyta</taxon>
        <taxon>Pyramimonadophyceae</taxon>
        <taxon>Pyramimonadales</taxon>
        <taxon>Pyramimonadaceae</taxon>
        <taxon>Cymbomonas</taxon>
    </lineage>
</organism>
<dbReference type="Proteomes" id="UP001190700">
    <property type="component" value="Unassembled WGS sequence"/>
</dbReference>
<dbReference type="InterPro" id="IPR047365">
    <property type="entry name" value="Tudor_AtPTM-like"/>
</dbReference>
<dbReference type="AlphaFoldDB" id="A0AAE0G9Z9"/>
<reference evidence="2 3" key="1">
    <citation type="journal article" date="2015" name="Genome Biol. Evol.">
        <title>Comparative Genomics of a Bacterivorous Green Alga Reveals Evolutionary Causalities and Consequences of Phago-Mixotrophic Mode of Nutrition.</title>
        <authorList>
            <person name="Burns J.A."/>
            <person name="Paasch A."/>
            <person name="Narechania A."/>
            <person name="Kim E."/>
        </authorList>
    </citation>
    <scope>NUCLEOTIDE SEQUENCE [LARGE SCALE GENOMIC DNA]</scope>
    <source>
        <strain evidence="2 3">PLY_AMNH</strain>
    </source>
</reference>
<evidence type="ECO:0000259" key="1">
    <source>
        <dbReference type="Pfam" id="PF21743"/>
    </source>
</evidence>
<evidence type="ECO:0000313" key="2">
    <source>
        <dbReference type="EMBL" id="KAK3274194.1"/>
    </source>
</evidence>
<sequence length="239" mass="26670">MLKTTYELEGDRLEILLVYRRVEALRAFGRSLLHGANRGTLPNVDAVIRRATTPTVGLKLQKEFPEHGLFTGFITAIDKDDSAEWVFTISYEDGDSETMVLEELEPLLSTHGNALREYAVRELMLGYTYLENRLTGMCDSSFDCTHTYLVCELMQLFDPSYVAEHATTIDSLWVQRLVAVVPIARADGGKLVAALEGELAAYLSKAKGFTSDHSNVDEFTTAVLGWWKGNAKELPRNDG</sequence>
<proteinExistence type="predicted"/>